<keyword evidence="1" id="KW-0175">Coiled coil</keyword>
<accession>A0A9P9GMD3</accession>
<dbReference type="Proteomes" id="UP000736672">
    <property type="component" value="Unassembled WGS sequence"/>
</dbReference>
<evidence type="ECO:0000256" key="2">
    <source>
        <dbReference type="SAM" id="MobiDB-lite"/>
    </source>
</evidence>
<dbReference type="OrthoDB" id="5355526at2759"/>
<keyword evidence="5" id="KW-1185">Reference proteome</keyword>
<gene>
    <name evidence="4" type="ORF">B0J15DRAFT_502300</name>
</gene>
<feature type="region of interest" description="Disordered" evidence="2">
    <location>
        <begin position="92"/>
        <end position="118"/>
    </location>
</feature>
<keyword evidence="3" id="KW-1133">Transmembrane helix</keyword>
<feature type="coiled-coil region" evidence="1">
    <location>
        <begin position="318"/>
        <end position="349"/>
    </location>
</feature>
<feature type="compositionally biased region" description="Polar residues" evidence="2">
    <location>
        <begin position="102"/>
        <end position="118"/>
    </location>
</feature>
<organism evidence="4 5">
    <name type="scientific">Fusarium solani</name>
    <name type="common">Filamentous fungus</name>
    <dbReference type="NCBI Taxonomy" id="169388"/>
    <lineage>
        <taxon>Eukaryota</taxon>
        <taxon>Fungi</taxon>
        <taxon>Dikarya</taxon>
        <taxon>Ascomycota</taxon>
        <taxon>Pezizomycotina</taxon>
        <taxon>Sordariomycetes</taxon>
        <taxon>Hypocreomycetidae</taxon>
        <taxon>Hypocreales</taxon>
        <taxon>Nectriaceae</taxon>
        <taxon>Fusarium</taxon>
        <taxon>Fusarium solani species complex</taxon>
    </lineage>
</organism>
<proteinExistence type="predicted"/>
<evidence type="ECO:0000313" key="4">
    <source>
        <dbReference type="EMBL" id="KAH7240532.1"/>
    </source>
</evidence>
<keyword evidence="3" id="KW-0812">Transmembrane</keyword>
<evidence type="ECO:0000256" key="1">
    <source>
        <dbReference type="SAM" id="Coils"/>
    </source>
</evidence>
<dbReference type="AlphaFoldDB" id="A0A9P9GMD3"/>
<sequence length="622" mass="70268">MCWQLLELYSACRCLYYQHTIDRCASYGRPGHSIEHRTIFVGYACSAHSGFSRGAWGASGAINEKSQASTPPAQQPYDNSLEILSAIDPKDSDNEGEDNFSDNESILSSNSAPSTSLTVPVETYQEAIEALFRDILNDFNLRYLWPQVVRISSRRDLAEREISRLLKRFSVDLKKAAETRLHQNAAKLVRTARLNIAQRIVICHAAELDPFDQPDACTPVRLPEDEEIVDEERERSDEERNIVYERVHEFIFQGAAFEQFTLAMKLHVAKSSVPEKSALRLYSLRQCFEVLVSRIWGSPARPTLSRLSWSCRCGQTGHDAYLEKREGALEELETLLQNYKEKTLEMARSIAPADSSSTGNASHFVSKMKSVLSISLRRQGSRNLPKHQQDTDKGSMPGEACLITSNKEPSSLDPQHRFLLICAPFMQRATKAHQPDVCMIHSDRDLFKALRRTYSKCRKGYRWRWFRRVASIEFVKFEFFLSELVNIQQCPSLPGRQDRAEYDFEQVDLDPPIGPNLLSHLFENPDHAEVLPVLFNRIPKKMRKRLSACPRKGSSTGWGISFVESLDTFAVFLCGCIGFTLSLVAAVVYTVIMGDIQGGFAIGAFLLAFVLFCGGCLHSLPI</sequence>
<feature type="region of interest" description="Disordered" evidence="2">
    <location>
        <begin position="379"/>
        <end position="410"/>
    </location>
</feature>
<reference evidence="4" key="1">
    <citation type="journal article" date="2021" name="Nat. Commun.">
        <title>Genetic determinants of endophytism in the Arabidopsis root mycobiome.</title>
        <authorList>
            <person name="Mesny F."/>
            <person name="Miyauchi S."/>
            <person name="Thiergart T."/>
            <person name="Pickel B."/>
            <person name="Atanasova L."/>
            <person name="Karlsson M."/>
            <person name="Huettel B."/>
            <person name="Barry K.W."/>
            <person name="Haridas S."/>
            <person name="Chen C."/>
            <person name="Bauer D."/>
            <person name="Andreopoulos W."/>
            <person name="Pangilinan J."/>
            <person name="LaButti K."/>
            <person name="Riley R."/>
            <person name="Lipzen A."/>
            <person name="Clum A."/>
            <person name="Drula E."/>
            <person name="Henrissat B."/>
            <person name="Kohler A."/>
            <person name="Grigoriev I.V."/>
            <person name="Martin F.M."/>
            <person name="Hacquard S."/>
        </authorList>
    </citation>
    <scope>NUCLEOTIDE SEQUENCE</scope>
    <source>
        <strain evidence="4">FSSC 5 MPI-SDFR-AT-0091</strain>
    </source>
</reference>
<feature type="transmembrane region" description="Helical" evidence="3">
    <location>
        <begin position="569"/>
        <end position="592"/>
    </location>
</feature>
<keyword evidence="3" id="KW-0472">Membrane</keyword>
<feature type="transmembrane region" description="Helical" evidence="3">
    <location>
        <begin position="599"/>
        <end position="620"/>
    </location>
</feature>
<protein>
    <submittedName>
        <fullName evidence="4">Uncharacterized protein</fullName>
    </submittedName>
</protein>
<comment type="caution">
    <text evidence="4">The sequence shown here is derived from an EMBL/GenBank/DDBJ whole genome shotgun (WGS) entry which is preliminary data.</text>
</comment>
<dbReference type="EMBL" id="JAGTJS010000020">
    <property type="protein sequence ID" value="KAH7240532.1"/>
    <property type="molecule type" value="Genomic_DNA"/>
</dbReference>
<evidence type="ECO:0000313" key="5">
    <source>
        <dbReference type="Proteomes" id="UP000736672"/>
    </source>
</evidence>
<name>A0A9P9GMD3_FUSSL</name>
<evidence type="ECO:0000256" key="3">
    <source>
        <dbReference type="SAM" id="Phobius"/>
    </source>
</evidence>